<keyword evidence="2 5" id="KW-0808">Transferase</keyword>
<dbReference type="EMBL" id="ASPP01005126">
    <property type="protein sequence ID" value="ETO31108.1"/>
    <property type="molecule type" value="Genomic_DNA"/>
</dbReference>
<organism evidence="7 8">
    <name type="scientific">Reticulomyxa filosa</name>
    <dbReference type="NCBI Taxonomy" id="46433"/>
    <lineage>
        <taxon>Eukaryota</taxon>
        <taxon>Sar</taxon>
        <taxon>Rhizaria</taxon>
        <taxon>Retaria</taxon>
        <taxon>Foraminifera</taxon>
        <taxon>Monothalamids</taxon>
        <taxon>Reticulomyxidae</taxon>
        <taxon>Reticulomyxa</taxon>
    </lineage>
</organism>
<dbReference type="GO" id="GO:0070475">
    <property type="term" value="P:rRNA base methylation"/>
    <property type="evidence" value="ECO:0007669"/>
    <property type="project" value="TreeGrafter"/>
</dbReference>
<comment type="caution">
    <text evidence="5">Lacks conserved residue(s) required for the propagation of feature annotation.</text>
</comment>
<gene>
    <name evidence="7" type="ORF">RFI_06014</name>
</gene>
<feature type="binding site" evidence="5">
    <location>
        <position position="382"/>
    </location>
    <ligand>
        <name>S-adenosyl-L-methionine</name>
        <dbReference type="ChEBI" id="CHEBI:59789"/>
    </ligand>
</feature>
<evidence type="ECO:0000256" key="2">
    <source>
        <dbReference type="ARBA" id="ARBA00022679"/>
    </source>
</evidence>
<dbReference type="SUPFAM" id="SSF53335">
    <property type="entry name" value="S-adenosyl-L-methionine-dependent methyltransferases"/>
    <property type="match status" value="1"/>
</dbReference>
<dbReference type="InterPro" id="IPR023267">
    <property type="entry name" value="RCMT"/>
</dbReference>
<feature type="active site" description="Nucleophile" evidence="5">
    <location>
        <position position="439"/>
    </location>
</feature>
<dbReference type="PROSITE" id="PS51686">
    <property type="entry name" value="SAM_MT_RSMB_NOP"/>
    <property type="match status" value="1"/>
</dbReference>
<comment type="caution">
    <text evidence="7">The sequence shown here is derived from an EMBL/GenBank/DDBJ whole genome shotgun (WGS) entry which is preliminary data.</text>
</comment>
<dbReference type="PRINTS" id="PR02008">
    <property type="entry name" value="RCMTFAMILY"/>
</dbReference>
<dbReference type="PANTHER" id="PTHR22807">
    <property type="entry name" value="NOP2 YEAST -RELATED NOL1/NOP2/FMU SUN DOMAIN-CONTAINING"/>
    <property type="match status" value="1"/>
</dbReference>
<evidence type="ECO:0000313" key="7">
    <source>
        <dbReference type="EMBL" id="ETO31108.1"/>
    </source>
</evidence>
<evidence type="ECO:0000259" key="6">
    <source>
        <dbReference type="PROSITE" id="PS51686"/>
    </source>
</evidence>
<proteinExistence type="inferred from homology"/>
<dbReference type="AlphaFoldDB" id="X6NYZ6"/>
<keyword evidence="4 5" id="KW-0694">RNA-binding</keyword>
<accession>X6NYZ6</accession>
<keyword evidence="3 5" id="KW-0949">S-adenosyl-L-methionine</keyword>
<dbReference type="GO" id="GO:0005730">
    <property type="term" value="C:nucleolus"/>
    <property type="evidence" value="ECO:0007669"/>
    <property type="project" value="TreeGrafter"/>
</dbReference>
<comment type="similarity">
    <text evidence="5">Belongs to the class I-like SAM-binding methyltransferase superfamily. RsmB/NOP family.</text>
</comment>
<evidence type="ECO:0000256" key="3">
    <source>
        <dbReference type="ARBA" id="ARBA00022691"/>
    </source>
</evidence>
<dbReference type="Proteomes" id="UP000023152">
    <property type="component" value="Unassembled WGS sequence"/>
</dbReference>
<feature type="domain" description="SAM-dependent MTase RsmB/NOP-type" evidence="6">
    <location>
        <begin position="379"/>
        <end position="505"/>
    </location>
</feature>
<dbReference type="GO" id="GO:0008173">
    <property type="term" value="F:RNA methyltransferase activity"/>
    <property type="evidence" value="ECO:0007669"/>
    <property type="project" value="InterPro"/>
</dbReference>
<keyword evidence="8" id="KW-1185">Reference proteome</keyword>
<dbReference type="Pfam" id="PF01189">
    <property type="entry name" value="Methyltr_RsmB-F"/>
    <property type="match status" value="1"/>
</dbReference>
<protein>
    <recommendedName>
        <fullName evidence="6">SAM-dependent MTase RsmB/NOP-type domain-containing protein</fullName>
    </recommendedName>
</protein>
<dbReference type="InterPro" id="IPR001678">
    <property type="entry name" value="MeTrfase_RsmB-F_NOP2_dom"/>
</dbReference>
<dbReference type="OrthoDB" id="435282at2759"/>
<dbReference type="GO" id="GO:0003723">
    <property type="term" value="F:RNA binding"/>
    <property type="evidence" value="ECO:0007669"/>
    <property type="project" value="UniProtKB-UniRule"/>
</dbReference>
<evidence type="ECO:0000256" key="1">
    <source>
        <dbReference type="ARBA" id="ARBA00022603"/>
    </source>
</evidence>
<name>X6NYZ6_RETFI</name>
<evidence type="ECO:0000313" key="8">
    <source>
        <dbReference type="Proteomes" id="UP000023152"/>
    </source>
</evidence>
<evidence type="ECO:0000256" key="4">
    <source>
        <dbReference type="ARBA" id="ARBA00022884"/>
    </source>
</evidence>
<dbReference type="Gene3D" id="3.30.70.1170">
    <property type="entry name" value="Sun protein, domain 3"/>
    <property type="match status" value="1"/>
</dbReference>
<dbReference type="InterPro" id="IPR029063">
    <property type="entry name" value="SAM-dependent_MTases_sf"/>
</dbReference>
<dbReference type="PANTHER" id="PTHR22807:SF4">
    <property type="entry name" value="28S RRNA (CYTOSINE-C(5))-METHYLTRANSFERASE"/>
    <property type="match status" value="1"/>
</dbReference>
<dbReference type="InterPro" id="IPR049560">
    <property type="entry name" value="MeTrfase_RsmB-F_NOP2_cat"/>
</dbReference>
<keyword evidence="1 5" id="KW-0489">Methyltransferase</keyword>
<dbReference type="Gene3D" id="3.40.50.150">
    <property type="entry name" value="Vaccinia Virus protein VP39"/>
    <property type="match status" value="1"/>
</dbReference>
<reference evidence="7 8" key="1">
    <citation type="journal article" date="2013" name="Curr. Biol.">
        <title>The Genome of the Foraminiferan Reticulomyxa filosa.</title>
        <authorList>
            <person name="Glockner G."/>
            <person name="Hulsmann N."/>
            <person name="Schleicher M."/>
            <person name="Noegel A.A."/>
            <person name="Eichinger L."/>
            <person name="Gallinger C."/>
            <person name="Pawlowski J."/>
            <person name="Sierra R."/>
            <person name="Euteneuer U."/>
            <person name="Pillet L."/>
            <person name="Moustafa A."/>
            <person name="Platzer M."/>
            <person name="Groth M."/>
            <person name="Szafranski K."/>
            <person name="Schliwa M."/>
        </authorList>
    </citation>
    <scope>NUCLEOTIDE SEQUENCE [LARGE SCALE GENOMIC DNA]</scope>
</reference>
<evidence type="ECO:0000256" key="5">
    <source>
        <dbReference type="PROSITE-ProRule" id="PRU01023"/>
    </source>
</evidence>
<sequence length="580" mass="66367">MNQSIYALCCETIKCELSCLLFDKKINKEEINQTNRQACPRRSVEETRISIGEKTKKGRKQKKDEALLLILLFELLLSSKKDEFNKKLKSGKPKKTQHKLFQMLSTQCNALHSQLVRLKIQHHATSNEQLLHCLSPHTPSSSHADSASVIYRYARVNTVRLSLSECIHVLESKYGFTFCKCPRQMNVLTAEFVTSLHMRVCVYVCVCILHDGCIFCDCDRCKCAKSEDKLFWCDEHIPNLLVFHHDASQELAMSNIVTKDNELILQDKASCFSAHCLLQDGALGTEFFRRCQTKKRHALLTKRLSGFFPGEVASTWTHGYDDATSKHRIVTKCADFLTIDPAKDPLATQIKYFSAPFCICSCCVTLSLFLPVDQTNSAILLDPTCSGSGLLRHQTGHYLDNDNTNAKETKIQLICQSQFELLSHACQFPNVDKIVYSTCSIDERENEQVVDKVLSKFGNIFHCVNILPKWKTRGLTHYSFGQKCVRCDPYKDGLHGFFVSCLIRKKELCEETDNDLYTIAKFLEEDEEEIASDSKKRTYSKMIRKYHLMLVHEMNRNNCCKMLNIIINSLFIEINILYSG</sequence>